<reference evidence="2" key="1">
    <citation type="submission" date="2017-09" db="EMBL/GenBank/DDBJ databases">
        <authorList>
            <person name="Varghese N."/>
            <person name="Submissions S."/>
        </authorList>
    </citation>
    <scope>NUCLEOTIDE SEQUENCE [LARGE SCALE GENOMIC DNA]</scope>
    <source>
        <strain evidence="2">WG-1MB</strain>
    </source>
</reference>
<dbReference type="EMBL" id="OBDR01000015">
    <property type="protein sequence ID" value="SNY22195.1"/>
    <property type="molecule type" value="Genomic_DNA"/>
</dbReference>
<organism evidence="1 2">
    <name type="scientific">Methanohalophilus euhalobius</name>
    <dbReference type="NCBI Taxonomy" id="51203"/>
    <lineage>
        <taxon>Archaea</taxon>
        <taxon>Methanobacteriati</taxon>
        <taxon>Methanobacteriota</taxon>
        <taxon>Stenosarchaea group</taxon>
        <taxon>Methanomicrobia</taxon>
        <taxon>Methanosarcinales</taxon>
        <taxon>Methanosarcinaceae</taxon>
        <taxon>Methanohalophilus</taxon>
    </lineage>
</organism>
<dbReference type="Proteomes" id="UP000217726">
    <property type="component" value="Unassembled WGS sequence"/>
</dbReference>
<evidence type="ECO:0000313" key="1">
    <source>
        <dbReference type="EMBL" id="SNY22195.1"/>
    </source>
</evidence>
<evidence type="ECO:0008006" key="3">
    <source>
        <dbReference type="Google" id="ProtNLM"/>
    </source>
</evidence>
<proteinExistence type="predicted"/>
<name>A0A285GFE9_9EURY</name>
<accession>A0A285GFE9</accession>
<sequence>MQQKLRTYEIIPNKNICFPIGTVLAVNQLYEILDLSSVFGKHKKNGIDINNLLKALVSYKLTDNFSI</sequence>
<dbReference type="AlphaFoldDB" id="A0A285GFE9"/>
<gene>
    <name evidence="1" type="ORF">SAMN06295989_11538</name>
</gene>
<keyword evidence="2" id="KW-1185">Reference proteome</keyword>
<protein>
    <recommendedName>
        <fullName evidence="3">Transposase</fullName>
    </recommendedName>
</protein>
<feature type="non-terminal residue" evidence="1">
    <location>
        <position position="67"/>
    </location>
</feature>
<evidence type="ECO:0000313" key="2">
    <source>
        <dbReference type="Proteomes" id="UP000217726"/>
    </source>
</evidence>